<dbReference type="AlphaFoldDB" id="A0A9Q1JT06"/>
<dbReference type="Proteomes" id="UP001153076">
    <property type="component" value="Unassembled WGS sequence"/>
</dbReference>
<dbReference type="CDD" id="cd08556">
    <property type="entry name" value="GDPD"/>
    <property type="match status" value="1"/>
</dbReference>
<accession>A0A9Q1JT06</accession>
<dbReference type="GO" id="GO:0006629">
    <property type="term" value="P:lipid metabolic process"/>
    <property type="evidence" value="ECO:0007669"/>
    <property type="project" value="InterPro"/>
</dbReference>
<dbReference type="OrthoDB" id="1058301at2759"/>
<dbReference type="PANTHER" id="PTHR47449">
    <property type="entry name" value="GLYCEROPHOSPHODIESTER PHOSPHODIESTERASE GDPD4"/>
    <property type="match status" value="1"/>
</dbReference>
<evidence type="ECO:0000256" key="3">
    <source>
        <dbReference type="ARBA" id="ARBA00047512"/>
    </source>
</evidence>
<dbReference type="Pfam" id="PF03009">
    <property type="entry name" value="GDPD"/>
    <property type="match status" value="1"/>
</dbReference>
<evidence type="ECO:0000313" key="5">
    <source>
        <dbReference type="EMBL" id="KAJ8430428.1"/>
    </source>
</evidence>
<dbReference type="InterPro" id="IPR044236">
    <property type="entry name" value="GDPD4"/>
</dbReference>
<dbReference type="GO" id="GO:0006071">
    <property type="term" value="P:glycerol metabolic process"/>
    <property type="evidence" value="ECO:0007669"/>
    <property type="project" value="UniProtKB-KW"/>
</dbReference>
<evidence type="ECO:0000256" key="2">
    <source>
        <dbReference type="ARBA" id="ARBA00022798"/>
    </source>
</evidence>
<sequence length="302" mass="33429">MKSAHPPELIMQINKCGWLVDPPLVCAHGGDTTNAFPNTIAAYRAALQSGVDCIEIDVSCSSDGVLYAIHDRCDFYLSMNRWTHNAQLIGLNRDLQRISGNHTARVGFLSTQEINELNQSPEILDDQKAATVEDALMMVSNSVRKVIVDAKVGPPLYEKGLAERIIAAVSGSFNSVQRTRCANCVVWAKSDTLVRDITRLSPDTLVGYIVMNDLSTGARSSLLRIRRASVVGIYHPLVDEKVVQILHGKNKKIYAWTVDDVTSMQNMLAKRVDAIITNNPTMLQQLMEDTRIECLEEGFSLL</sequence>
<comment type="caution">
    <text evidence="5">The sequence shown here is derived from an EMBL/GenBank/DDBJ whole genome shotgun (WGS) entry which is preliminary data.</text>
</comment>
<dbReference type="Gene3D" id="3.20.20.190">
    <property type="entry name" value="Phosphatidylinositol (PI) phosphodiesterase"/>
    <property type="match status" value="1"/>
</dbReference>
<feature type="domain" description="GP-PDE" evidence="4">
    <location>
        <begin position="23"/>
        <end position="287"/>
    </location>
</feature>
<name>A0A9Q1JT06_9CARY</name>
<protein>
    <recommendedName>
        <fullName evidence="1">glycerophosphodiester phosphodiesterase</fullName>
        <ecNumber evidence="1">3.1.4.46</ecNumber>
    </recommendedName>
</protein>
<dbReference type="EC" id="3.1.4.46" evidence="1"/>
<dbReference type="SUPFAM" id="SSF51695">
    <property type="entry name" value="PLC-like phosphodiesterases"/>
    <property type="match status" value="1"/>
</dbReference>
<gene>
    <name evidence="5" type="ORF">Cgig2_025855</name>
</gene>
<proteinExistence type="predicted"/>
<keyword evidence="6" id="KW-1185">Reference proteome</keyword>
<dbReference type="EMBL" id="JAKOGI010000795">
    <property type="protein sequence ID" value="KAJ8430428.1"/>
    <property type="molecule type" value="Genomic_DNA"/>
</dbReference>
<comment type="catalytic activity">
    <reaction evidence="3">
        <text>a sn-glycero-3-phosphodiester + H2O = an alcohol + sn-glycerol 3-phosphate + H(+)</text>
        <dbReference type="Rhea" id="RHEA:12969"/>
        <dbReference type="ChEBI" id="CHEBI:15377"/>
        <dbReference type="ChEBI" id="CHEBI:15378"/>
        <dbReference type="ChEBI" id="CHEBI:30879"/>
        <dbReference type="ChEBI" id="CHEBI:57597"/>
        <dbReference type="ChEBI" id="CHEBI:83408"/>
        <dbReference type="EC" id="3.1.4.46"/>
    </reaction>
</comment>
<organism evidence="5 6">
    <name type="scientific">Carnegiea gigantea</name>
    <dbReference type="NCBI Taxonomy" id="171969"/>
    <lineage>
        <taxon>Eukaryota</taxon>
        <taxon>Viridiplantae</taxon>
        <taxon>Streptophyta</taxon>
        <taxon>Embryophyta</taxon>
        <taxon>Tracheophyta</taxon>
        <taxon>Spermatophyta</taxon>
        <taxon>Magnoliopsida</taxon>
        <taxon>eudicotyledons</taxon>
        <taxon>Gunneridae</taxon>
        <taxon>Pentapetalae</taxon>
        <taxon>Caryophyllales</taxon>
        <taxon>Cactineae</taxon>
        <taxon>Cactaceae</taxon>
        <taxon>Cactoideae</taxon>
        <taxon>Echinocereeae</taxon>
        <taxon>Carnegiea</taxon>
    </lineage>
</organism>
<dbReference type="InterPro" id="IPR030395">
    <property type="entry name" value="GP_PDE_dom"/>
</dbReference>
<keyword evidence="2" id="KW-0319">Glycerol metabolism</keyword>
<evidence type="ECO:0000256" key="1">
    <source>
        <dbReference type="ARBA" id="ARBA00012247"/>
    </source>
</evidence>
<dbReference type="PANTHER" id="PTHR47449:SF2">
    <property type="entry name" value="GLYCEROPHOSPHODIESTER PHOSPHODIESTERASE GDPD4"/>
    <property type="match status" value="1"/>
</dbReference>
<dbReference type="InterPro" id="IPR017946">
    <property type="entry name" value="PLC-like_Pdiesterase_TIM-brl"/>
</dbReference>
<reference evidence="5" key="1">
    <citation type="submission" date="2022-04" db="EMBL/GenBank/DDBJ databases">
        <title>Carnegiea gigantea Genome sequencing and assembly v2.</title>
        <authorList>
            <person name="Copetti D."/>
            <person name="Sanderson M.J."/>
            <person name="Burquez A."/>
            <person name="Wojciechowski M.F."/>
        </authorList>
    </citation>
    <scope>NUCLEOTIDE SEQUENCE</scope>
    <source>
        <strain evidence="5">SGP5-SGP5p</strain>
        <tissue evidence="5">Aerial part</tissue>
    </source>
</reference>
<evidence type="ECO:0000313" key="6">
    <source>
        <dbReference type="Proteomes" id="UP001153076"/>
    </source>
</evidence>
<evidence type="ECO:0000259" key="4">
    <source>
        <dbReference type="PROSITE" id="PS51704"/>
    </source>
</evidence>
<dbReference type="GO" id="GO:0008889">
    <property type="term" value="F:glycerophosphodiester phosphodiesterase activity"/>
    <property type="evidence" value="ECO:0007669"/>
    <property type="project" value="UniProtKB-EC"/>
</dbReference>
<dbReference type="PROSITE" id="PS51704">
    <property type="entry name" value="GP_PDE"/>
    <property type="match status" value="1"/>
</dbReference>